<dbReference type="AlphaFoldDB" id="A0A1J0GCV4"/>
<feature type="transmembrane region" description="Helical" evidence="1">
    <location>
        <begin position="130"/>
        <end position="152"/>
    </location>
</feature>
<keyword evidence="1" id="KW-0472">Membrane</keyword>
<dbReference type="InterPro" id="IPR022294">
    <property type="entry name" value="ABC-transptr_permeasesu"/>
</dbReference>
<feature type="transmembrane region" description="Helical" evidence="1">
    <location>
        <begin position="228"/>
        <end position="251"/>
    </location>
</feature>
<dbReference type="RefSeq" id="WP_071611482.1">
    <property type="nucleotide sequence ID" value="NZ_CP015756.1"/>
</dbReference>
<feature type="transmembrane region" description="Helical" evidence="1">
    <location>
        <begin position="49"/>
        <end position="72"/>
    </location>
</feature>
<gene>
    <name evidence="2" type="ORF">A7L45_03475</name>
</gene>
<evidence type="ECO:0000313" key="2">
    <source>
        <dbReference type="EMBL" id="APC39186.1"/>
    </source>
</evidence>
<organism evidence="2 3">
    <name type="scientific">Clostridium estertheticum subsp. estertheticum</name>
    <dbReference type="NCBI Taxonomy" id="1552"/>
    <lineage>
        <taxon>Bacteria</taxon>
        <taxon>Bacillati</taxon>
        <taxon>Bacillota</taxon>
        <taxon>Clostridia</taxon>
        <taxon>Eubacteriales</taxon>
        <taxon>Clostridiaceae</taxon>
        <taxon>Clostridium</taxon>
    </lineage>
</organism>
<feature type="transmembrane region" description="Helical" evidence="1">
    <location>
        <begin position="158"/>
        <end position="180"/>
    </location>
</feature>
<sequence>MSVFWHSYKAEFFKNKHSVFLWAHILMPFLLVAIMTFSRFGKLSSLSLFVIFFKMIGFAFPLLAAALCGLIASQEKQAGDYQMMIGKLPHKTTAFISQLCMLLTMCLAAIFLAILLFMISMKWILHVNNINYLLFFKTGGLIFLSVIFLYSLYLILAYHFNTGVCTMVGFSGVIIVALASTSQGDSIWMFLPWVWSVRFIDFIAALRFNDLSKIPLKYISYPQGGMDIGLMCMGVMTIFCVAVYIFTFHLWEGRQK</sequence>
<protein>
    <submittedName>
        <fullName evidence="2">Bacteriocin ABC transporter permease</fullName>
    </submittedName>
</protein>
<dbReference type="CDD" id="cd21808">
    <property type="entry name" value="ABC-2_lan_permease_MutG"/>
    <property type="match status" value="1"/>
</dbReference>
<keyword evidence="1" id="KW-1133">Transmembrane helix</keyword>
<proteinExistence type="predicted"/>
<dbReference type="Proteomes" id="UP000182569">
    <property type="component" value="Chromosome"/>
</dbReference>
<name>A0A1J0GCV4_9CLOT</name>
<evidence type="ECO:0000256" key="1">
    <source>
        <dbReference type="SAM" id="Phobius"/>
    </source>
</evidence>
<feature type="transmembrane region" description="Helical" evidence="1">
    <location>
        <begin position="20"/>
        <end position="37"/>
    </location>
</feature>
<feature type="transmembrane region" description="Helical" evidence="1">
    <location>
        <begin position="92"/>
        <end position="118"/>
    </location>
</feature>
<dbReference type="NCBIfam" id="TIGR03733">
    <property type="entry name" value="lanti_perm_MutG"/>
    <property type="match status" value="1"/>
</dbReference>
<keyword evidence="1" id="KW-0812">Transmembrane</keyword>
<dbReference type="KEGG" id="ceu:A7L45_03475"/>
<dbReference type="EMBL" id="CP015756">
    <property type="protein sequence ID" value="APC39186.1"/>
    <property type="molecule type" value="Genomic_DNA"/>
</dbReference>
<accession>A0A1J0GCV4</accession>
<dbReference type="STRING" id="1552.A7L45_03475"/>
<keyword evidence="3" id="KW-1185">Reference proteome</keyword>
<evidence type="ECO:0000313" key="3">
    <source>
        <dbReference type="Proteomes" id="UP000182569"/>
    </source>
</evidence>
<dbReference type="OrthoDB" id="1701852at2"/>
<reference evidence="3" key="1">
    <citation type="journal article" date="2016" name="Front. Microbiol.">
        <title>Complete Genome Sequence of Clostridium estertheticum DSM 8809, a Microbe Identified in Spoiled Vacuum Packed Beef.</title>
        <authorList>
            <person name="Yu Z."/>
            <person name="Gunn L."/>
            <person name="Brennan E."/>
            <person name="Reid R."/>
            <person name="Wall P.G."/>
            <person name="Gaora O.P."/>
            <person name="Hurley D."/>
            <person name="Bolton D."/>
            <person name="Fanning S."/>
        </authorList>
    </citation>
    <scope>NUCLEOTIDE SEQUENCE [LARGE SCALE GENOMIC DNA]</scope>
    <source>
        <strain evidence="3">DSM 8809</strain>
    </source>
</reference>
<feature type="transmembrane region" description="Helical" evidence="1">
    <location>
        <begin position="187"/>
        <end position="208"/>
    </location>
</feature>